<feature type="transmembrane region" description="Helical" evidence="7">
    <location>
        <begin position="378"/>
        <end position="399"/>
    </location>
</feature>
<sequence length="410" mass="42861">MNTQAHNEAYRRRDLPICLGVRFLSEASTLALSVVIGWSVYKISQTPLTLGIVGIVEFIPAVLMTLPAGELCDRLSPRPLVVTGLALQCCCALSFLALSLLHTKGLWLFYGVLLLLGTARAIAEPAAQALLPLLVPPDRLPRAVAASSTAWQMAVVLGPVVGGVCYAMGSSVAYLVCAFAFFAATAGAMTLCSQRSRRERLSLQGRIARVKEGFAFVRSEPVVLGALSLDLFAVLLGGATALLPVYAQDILKMGPQGLGALRSAPAVGACLVGLVLTRFPPERNVGPKLFAAVIVFGVATLVFAFSRSAWVSWLALAVVGASDMVSVNIRTSLIQLATPDVMRGRVSAVNALFIGASSELGAFESGVTAALLGTVPAVALGGIGTIVAAAVWMFAFPAIREADRIDIKLG</sequence>
<evidence type="ECO:0000256" key="2">
    <source>
        <dbReference type="ARBA" id="ARBA00022448"/>
    </source>
</evidence>
<dbReference type="CDD" id="cd06173">
    <property type="entry name" value="MFS_MefA_like"/>
    <property type="match status" value="1"/>
</dbReference>
<evidence type="ECO:0000256" key="7">
    <source>
        <dbReference type="SAM" id="Phobius"/>
    </source>
</evidence>
<dbReference type="PANTHER" id="PTHR23513">
    <property type="entry name" value="INTEGRAL MEMBRANE EFFLUX PROTEIN-RELATED"/>
    <property type="match status" value="1"/>
</dbReference>
<keyword evidence="3" id="KW-1003">Cell membrane</keyword>
<dbReference type="Gene3D" id="1.20.1250.20">
    <property type="entry name" value="MFS general substrate transporter like domains"/>
    <property type="match status" value="1"/>
</dbReference>
<dbReference type="EMBL" id="CAJHCQ010000018">
    <property type="protein sequence ID" value="CAD6554717.1"/>
    <property type="molecule type" value="Genomic_DNA"/>
</dbReference>
<accession>A0ABN7I6F5</accession>
<gene>
    <name evidence="8" type="primary">entS_2</name>
    <name evidence="8" type="ORF">LMG27952_05664</name>
</gene>
<dbReference type="Proteomes" id="UP000656319">
    <property type="component" value="Unassembled WGS sequence"/>
</dbReference>
<feature type="transmembrane region" description="Helical" evidence="7">
    <location>
        <begin position="107"/>
        <end position="123"/>
    </location>
</feature>
<name>A0ABN7I6F5_9BURK</name>
<dbReference type="InterPro" id="IPR011701">
    <property type="entry name" value="MFS"/>
</dbReference>
<dbReference type="RefSeq" id="WP_201699199.1">
    <property type="nucleotide sequence ID" value="NZ_CAJHCQ010000018.1"/>
</dbReference>
<feature type="transmembrane region" description="Helical" evidence="7">
    <location>
        <begin position="80"/>
        <end position="101"/>
    </location>
</feature>
<proteinExistence type="predicted"/>
<dbReference type="Pfam" id="PF07690">
    <property type="entry name" value="MFS_1"/>
    <property type="match status" value="1"/>
</dbReference>
<keyword evidence="9" id="KW-1185">Reference proteome</keyword>
<evidence type="ECO:0000256" key="3">
    <source>
        <dbReference type="ARBA" id="ARBA00022475"/>
    </source>
</evidence>
<evidence type="ECO:0000313" key="8">
    <source>
        <dbReference type="EMBL" id="CAD6554717.1"/>
    </source>
</evidence>
<evidence type="ECO:0000256" key="5">
    <source>
        <dbReference type="ARBA" id="ARBA00022989"/>
    </source>
</evidence>
<feature type="transmembrane region" description="Helical" evidence="7">
    <location>
        <begin position="47"/>
        <end position="68"/>
    </location>
</feature>
<evidence type="ECO:0000256" key="4">
    <source>
        <dbReference type="ARBA" id="ARBA00022692"/>
    </source>
</evidence>
<keyword evidence="2" id="KW-0813">Transport</keyword>
<comment type="subcellular location">
    <subcellularLocation>
        <location evidence="1">Cell membrane</location>
        <topology evidence="1">Multi-pass membrane protein</topology>
    </subcellularLocation>
</comment>
<organism evidence="8 9">
    <name type="scientific">Paraburkholderia hiiakae</name>
    <dbReference type="NCBI Taxonomy" id="1081782"/>
    <lineage>
        <taxon>Bacteria</taxon>
        <taxon>Pseudomonadati</taxon>
        <taxon>Pseudomonadota</taxon>
        <taxon>Betaproteobacteria</taxon>
        <taxon>Burkholderiales</taxon>
        <taxon>Burkholderiaceae</taxon>
        <taxon>Paraburkholderia</taxon>
    </lineage>
</organism>
<feature type="transmembrane region" description="Helical" evidence="7">
    <location>
        <begin position="222"/>
        <end position="247"/>
    </location>
</feature>
<protein>
    <submittedName>
        <fullName evidence="8">Enterobactin exporter EntS</fullName>
    </submittedName>
</protein>
<dbReference type="SUPFAM" id="SSF103473">
    <property type="entry name" value="MFS general substrate transporter"/>
    <property type="match status" value="1"/>
</dbReference>
<keyword evidence="4 7" id="KW-0812">Transmembrane</keyword>
<dbReference type="InterPro" id="IPR036259">
    <property type="entry name" value="MFS_trans_sf"/>
</dbReference>
<dbReference type="PANTHER" id="PTHR23513:SF9">
    <property type="entry name" value="ENTEROBACTIN EXPORTER ENTS"/>
    <property type="match status" value="1"/>
</dbReference>
<comment type="caution">
    <text evidence="8">The sequence shown here is derived from an EMBL/GenBank/DDBJ whole genome shotgun (WGS) entry which is preliminary data.</text>
</comment>
<feature type="transmembrane region" description="Helical" evidence="7">
    <location>
        <begin position="289"/>
        <end position="305"/>
    </location>
</feature>
<evidence type="ECO:0000256" key="1">
    <source>
        <dbReference type="ARBA" id="ARBA00004651"/>
    </source>
</evidence>
<evidence type="ECO:0000313" key="9">
    <source>
        <dbReference type="Proteomes" id="UP000656319"/>
    </source>
</evidence>
<feature type="transmembrane region" description="Helical" evidence="7">
    <location>
        <begin position="259"/>
        <end position="277"/>
    </location>
</feature>
<evidence type="ECO:0000256" key="6">
    <source>
        <dbReference type="ARBA" id="ARBA00023136"/>
    </source>
</evidence>
<keyword evidence="5 7" id="KW-1133">Transmembrane helix</keyword>
<reference evidence="8 9" key="1">
    <citation type="submission" date="2020-10" db="EMBL/GenBank/DDBJ databases">
        <authorList>
            <person name="Peeters C."/>
        </authorList>
    </citation>
    <scope>NUCLEOTIDE SEQUENCE [LARGE SCALE GENOMIC DNA]</scope>
    <source>
        <strain evidence="8 9">LMG 27952</strain>
    </source>
</reference>
<keyword evidence="6 7" id="KW-0472">Membrane</keyword>